<dbReference type="RefSeq" id="WP_215647853.1">
    <property type="nucleotide sequence ID" value="NZ_CABUEN010000002.1"/>
</dbReference>
<name>A0A212KJT3_9BACT</name>
<dbReference type="AlphaFoldDB" id="A0A212KJT3"/>
<organism evidence="3">
    <name type="scientific">uncultured Desulfovibrio sp</name>
    <dbReference type="NCBI Taxonomy" id="167968"/>
    <lineage>
        <taxon>Bacteria</taxon>
        <taxon>Pseudomonadati</taxon>
        <taxon>Thermodesulfobacteriota</taxon>
        <taxon>Desulfovibrionia</taxon>
        <taxon>Desulfovibrionales</taxon>
        <taxon>Desulfovibrionaceae</taxon>
        <taxon>Desulfovibrio</taxon>
        <taxon>environmental samples</taxon>
    </lineage>
</organism>
<dbReference type="Pfam" id="PF17680">
    <property type="entry name" value="FlgO"/>
    <property type="match status" value="1"/>
</dbReference>
<dbReference type="EMBL" id="FLUP01000002">
    <property type="protein sequence ID" value="SBW11912.1"/>
    <property type="molecule type" value="Genomic_DNA"/>
</dbReference>
<feature type="domain" description="FlgO" evidence="2">
    <location>
        <begin position="59"/>
        <end position="177"/>
    </location>
</feature>
<gene>
    <name evidence="3" type="ORF">KM92DES2_20233</name>
</gene>
<reference evidence="3" key="1">
    <citation type="submission" date="2016-04" db="EMBL/GenBank/DDBJ databases">
        <authorList>
            <person name="Evans L.H."/>
            <person name="Alamgir A."/>
            <person name="Owens N."/>
            <person name="Weber N.D."/>
            <person name="Virtaneva K."/>
            <person name="Barbian K."/>
            <person name="Babar A."/>
            <person name="Rosenke K."/>
        </authorList>
    </citation>
    <scope>NUCLEOTIDE SEQUENCE</scope>
    <source>
        <strain evidence="3">92-2</strain>
    </source>
</reference>
<accession>A0A212KJT3</accession>
<evidence type="ECO:0000313" key="3">
    <source>
        <dbReference type="EMBL" id="SBW11912.1"/>
    </source>
</evidence>
<keyword evidence="1" id="KW-0732">Signal</keyword>
<sequence length="202" mass="22322">MNRFFITILVLAALLFPLTAAAAGNVPTAAVSIAKQLDEQIMMRFSGDSQDMSRKDREALARARIMIMGTTPVNINNLDEASPLARQMTEEISRWLINAGYRFQELRKGRDIRFDKLKGEFILTRDVRQLASPSGTSQAILAGTYVTTSEQVRFSIRLIHTSSNEVLAMGTATVPITDDLRPLVREARPGDGLAPSVSTRLQ</sequence>
<feature type="chain" id="PRO_5012329542" description="FlgO domain-containing protein" evidence="1">
    <location>
        <begin position="23"/>
        <end position="202"/>
    </location>
</feature>
<evidence type="ECO:0000256" key="1">
    <source>
        <dbReference type="SAM" id="SignalP"/>
    </source>
</evidence>
<evidence type="ECO:0000259" key="2">
    <source>
        <dbReference type="Pfam" id="PF17680"/>
    </source>
</evidence>
<proteinExistence type="predicted"/>
<feature type="signal peptide" evidence="1">
    <location>
        <begin position="1"/>
        <end position="22"/>
    </location>
</feature>
<protein>
    <recommendedName>
        <fullName evidence="2">FlgO domain-containing protein</fullName>
    </recommendedName>
</protein>
<dbReference type="InterPro" id="IPR041215">
    <property type="entry name" value="FlgO_dom"/>
</dbReference>